<dbReference type="NCBIfam" id="TIGR03544">
    <property type="entry name" value="DivI1A_domain"/>
    <property type="match status" value="4"/>
</dbReference>
<dbReference type="OrthoDB" id="5198800at2"/>
<protein>
    <recommendedName>
        <fullName evidence="3">Cell wall synthesis protein Wag31</fullName>
    </recommendedName>
    <alternativeName>
        <fullName evidence="8">Antigen 84</fullName>
    </alternativeName>
</protein>
<keyword evidence="7" id="KW-0131">Cell cycle</keyword>
<keyword evidence="6" id="KW-0175">Coiled coil</keyword>
<accession>A0A1G6RDC3</accession>
<name>A0A1G6RDC3_9ACTN</name>
<dbReference type="PANTHER" id="PTHR35794">
    <property type="entry name" value="CELL DIVISION PROTEIN DIVIVA"/>
    <property type="match status" value="1"/>
</dbReference>
<dbReference type="Gene3D" id="6.10.250.660">
    <property type="match status" value="3"/>
</dbReference>
<evidence type="ECO:0000256" key="2">
    <source>
        <dbReference type="ARBA" id="ARBA00009008"/>
    </source>
</evidence>
<evidence type="ECO:0000256" key="6">
    <source>
        <dbReference type="ARBA" id="ARBA00023054"/>
    </source>
</evidence>
<dbReference type="InterPro" id="IPR007793">
    <property type="entry name" value="DivIVA_fam"/>
</dbReference>
<evidence type="ECO:0000256" key="3">
    <source>
        <dbReference type="ARBA" id="ARBA00018787"/>
    </source>
</evidence>
<sequence length="210" mass="23525">MPITRADLAQQISNHRFTPRRREGYDMQEVDRFLDAVVAAVEVGLPVGDLVGRARFTPVRVREGYAMAEVDDFLRWIVDRTHELEERAPYLPDERSAAPQARSARSQRIVAVQFSPVRLREGYDMSEVDQLLDELAAAVDSGADVRTLAGEARFTRVRLREGYDMGEVDAFLREVVAEADGGRTATPDALPLPTVIQEQRGLLSRIFGGR</sequence>
<dbReference type="PANTHER" id="PTHR35794:SF2">
    <property type="entry name" value="CELL DIVISION PROTEIN DIVIVA"/>
    <property type="match status" value="1"/>
</dbReference>
<evidence type="ECO:0000256" key="1">
    <source>
        <dbReference type="ARBA" id="ARBA00004496"/>
    </source>
</evidence>
<evidence type="ECO:0000313" key="10">
    <source>
        <dbReference type="Proteomes" id="UP000199034"/>
    </source>
</evidence>
<comment type="subcellular location">
    <subcellularLocation>
        <location evidence="1">Cytoplasm</location>
    </subcellularLocation>
</comment>
<dbReference type="AlphaFoldDB" id="A0A1G6RDC3"/>
<dbReference type="GO" id="GO:0005737">
    <property type="term" value="C:cytoplasm"/>
    <property type="evidence" value="ECO:0007669"/>
    <property type="project" value="UniProtKB-SubCell"/>
</dbReference>
<evidence type="ECO:0000256" key="4">
    <source>
        <dbReference type="ARBA" id="ARBA00022490"/>
    </source>
</evidence>
<reference evidence="9 10" key="1">
    <citation type="submission" date="2016-10" db="EMBL/GenBank/DDBJ databases">
        <authorList>
            <person name="de Groot N.N."/>
        </authorList>
    </citation>
    <scope>NUCLEOTIDE SEQUENCE [LARGE SCALE GENOMIC DNA]</scope>
    <source>
        <strain evidence="9 10">CGMCC 4.6858</strain>
    </source>
</reference>
<organism evidence="9 10">
    <name type="scientific">Nocardioides lianchengensis</name>
    <dbReference type="NCBI Taxonomy" id="1045774"/>
    <lineage>
        <taxon>Bacteria</taxon>
        <taxon>Bacillati</taxon>
        <taxon>Actinomycetota</taxon>
        <taxon>Actinomycetes</taxon>
        <taxon>Propionibacteriales</taxon>
        <taxon>Nocardioidaceae</taxon>
        <taxon>Nocardioides</taxon>
    </lineage>
</organism>
<evidence type="ECO:0000313" key="9">
    <source>
        <dbReference type="EMBL" id="SDD02642.1"/>
    </source>
</evidence>
<comment type="similarity">
    <text evidence="2">Belongs to the DivIVA family.</text>
</comment>
<keyword evidence="10" id="KW-1185">Reference proteome</keyword>
<keyword evidence="4" id="KW-0963">Cytoplasm</keyword>
<evidence type="ECO:0000256" key="7">
    <source>
        <dbReference type="ARBA" id="ARBA00023306"/>
    </source>
</evidence>
<evidence type="ECO:0000256" key="8">
    <source>
        <dbReference type="ARBA" id="ARBA00031737"/>
    </source>
</evidence>
<proteinExistence type="inferred from homology"/>
<dbReference type="RefSeq" id="WP_090855226.1">
    <property type="nucleotide sequence ID" value="NZ_FMZM01000005.1"/>
</dbReference>
<dbReference type="GO" id="GO:0051301">
    <property type="term" value="P:cell division"/>
    <property type="evidence" value="ECO:0007669"/>
    <property type="project" value="UniProtKB-KW"/>
</dbReference>
<keyword evidence="5" id="KW-0132">Cell division</keyword>
<dbReference type="EMBL" id="FMZM01000005">
    <property type="protein sequence ID" value="SDD02642.1"/>
    <property type="molecule type" value="Genomic_DNA"/>
</dbReference>
<dbReference type="STRING" id="1045774.SAMN05421872_105246"/>
<evidence type="ECO:0000256" key="5">
    <source>
        <dbReference type="ARBA" id="ARBA00022618"/>
    </source>
</evidence>
<gene>
    <name evidence="9" type="ORF">SAMN05421872_105246</name>
</gene>
<dbReference type="InterPro" id="IPR019933">
    <property type="entry name" value="DivIVA_domain"/>
</dbReference>
<dbReference type="Proteomes" id="UP000199034">
    <property type="component" value="Unassembled WGS sequence"/>
</dbReference>